<dbReference type="SUPFAM" id="SSF53335">
    <property type="entry name" value="S-adenosyl-L-methionine-dependent methyltransferases"/>
    <property type="match status" value="1"/>
</dbReference>
<proteinExistence type="inferred from homology"/>
<keyword evidence="4 7" id="KW-0949">S-adenosyl-L-methionine</keyword>
<dbReference type="PANTHER" id="PTHR11727">
    <property type="entry name" value="DIMETHYLADENOSINE TRANSFERASE"/>
    <property type="match status" value="1"/>
</dbReference>
<dbReference type="AlphaFoldDB" id="A0A1E3P4Q6"/>
<evidence type="ECO:0000256" key="5">
    <source>
        <dbReference type="ARBA" id="ARBA00022884"/>
    </source>
</evidence>
<keyword evidence="5 7" id="KW-0694">RNA-binding</keyword>
<keyword evidence="2 7" id="KW-0489">Methyltransferase</keyword>
<comment type="subcellular location">
    <subcellularLocation>
        <location evidence="1">Mitochondrion</location>
    </subcellularLocation>
</comment>
<accession>A0A1E3P4Q6</accession>
<evidence type="ECO:0000256" key="8">
    <source>
        <dbReference type="RuleBase" id="RU362106"/>
    </source>
</evidence>
<dbReference type="InterPro" id="IPR001737">
    <property type="entry name" value="KsgA/Erm"/>
</dbReference>
<evidence type="ECO:0000256" key="4">
    <source>
        <dbReference type="ARBA" id="ARBA00022691"/>
    </source>
</evidence>
<dbReference type="OrthoDB" id="16079at2759"/>
<dbReference type="GO" id="GO:0006391">
    <property type="term" value="P:transcription initiation at mitochondrial promoter"/>
    <property type="evidence" value="ECO:0007669"/>
    <property type="project" value="EnsemblFungi"/>
</dbReference>
<keyword evidence="10" id="KW-1185">Reference proteome</keyword>
<evidence type="ECO:0000256" key="2">
    <source>
        <dbReference type="ARBA" id="ARBA00022603"/>
    </source>
</evidence>
<dbReference type="PROSITE" id="PS51689">
    <property type="entry name" value="SAM_RNA_A_N6_MT"/>
    <property type="match status" value="1"/>
</dbReference>
<comment type="caution">
    <text evidence="7">Lacks conserved residue(s) required for the propagation of feature annotation.</text>
</comment>
<name>A0A1E3P4Q6_WICAA</name>
<dbReference type="Gene3D" id="3.40.50.150">
    <property type="entry name" value="Vaccinia Virus protein VP39"/>
    <property type="match status" value="1"/>
</dbReference>
<keyword evidence="8" id="KW-0698">rRNA processing</keyword>
<evidence type="ECO:0000256" key="7">
    <source>
        <dbReference type="PROSITE-ProRule" id="PRU01026"/>
    </source>
</evidence>
<dbReference type="InterPro" id="IPR023165">
    <property type="entry name" value="rRNA_Ade_diMease-like_C"/>
</dbReference>
<dbReference type="EMBL" id="KV454210">
    <property type="protein sequence ID" value="ODQ60479.1"/>
    <property type="molecule type" value="Genomic_DNA"/>
</dbReference>
<organism evidence="9 10">
    <name type="scientific">Wickerhamomyces anomalus (strain ATCC 58044 / CBS 1984 / NCYC 433 / NRRL Y-366-8)</name>
    <name type="common">Yeast</name>
    <name type="synonym">Hansenula anomala</name>
    <dbReference type="NCBI Taxonomy" id="683960"/>
    <lineage>
        <taxon>Eukaryota</taxon>
        <taxon>Fungi</taxon>
        <taxon>Dikarya</taxon>
        <taxon>Ascomycota</taxon>
        <taxon>Saccharomycotina</taxon>
        <taxon>Saccharomycetes</taxon>
        <taxon>Phaffomycetales</taxon>
        <taxon>Wickerhamomycetaceae</taxon>
        <taxon>Wickerhamomyces</taxon>
    </lineage>
</organism>
<dbReference type="GO" id="GO:0034246">
    <property type="term" value="F:mitochondrial transcription factor activity"/>
    <property type="evidence" value="ECO:0007669"/>
    <property type="project" value="EnsemblFungi"/>
</dbReference>
<dbReference type="InterPro" id="IPR029063">
    <property type="entry name" value="SAM-dependent_MTases_sf"/>
</dbReference>
<feature type="binding site" evidence="7">
    <location>
        <position position="1"/>
    </location>
    <ligand>
        <name>S-adenosyl-L-methionine</name>
        <dbReference type="ChEBI" id="CHEBI:59789"/>
    </ligand>
</feature>
<dbReference type="Proteomes" id="UP000094112">
    <property type="component" value="Unassembled WGS sequence"/>
</dbReference>
<feature type="binding site" evidence="7">
    <location>
        <position position="48"/>
    </location>
    <ligand>
        <name>S-adenosyl-L-methionine</name>
        <dbReference type="ChEBI" id="CHEBI:59789"/>
    </ligand>
</feature>
<dbReference type="EC" id="2.1.1.-" evidence="8"/>
<dbReference type="GO" id="GO:0005758">
    <property type="term" value="C:mitochondrial intermembrane space"/>
    <property type="evidence" value="ECO:0007669"/>
    <property type="project" value="EnsemblFungi"/>
</dbReference>
<keyword evidence="3 7" id="KW-0808">Transferase</keyword>
<evidence type="ECO:0000313" key="9">
    <source>
        <dbReference type="EMBL" id="ODQ60479.1"/>
    </source>
</evidence>
<evidence type="ECO:0000313" key="10">
    <source>
        <dbReference type="Proteomes" id="UP000094112"/>
    </source>
</evidence>
<evidence type="ECO:0000256" key="1">
    <source>
        <dbReference type="ARBA" id="ARBA00004173"/>
    </source>
</evidence>
<dbReference type="GO" id="GO:0000179">
    <property type="term" value="F:rRNA (adenine-N6,N6-)-dimethyltransferase activity"/>
    <property type="evidence" value="ECO:0007669"/>
    <property type="project" value="UniProtKB-UniRule"/>
</dbReference>
<gene>
    <name evidence="9" type="ORF">WICANDRAFT_68958</name>
</gene>
<dbReference type="GO" id="GO:0034245">
    <property type="term" value="C:mitochondrial DNA-directed RNA polymerase complex"/>
    <property type="evidence" value="ECO:0007669"/>
    <property type="project" value="EnsemblFungi"/>
</dbReference>
<evidence type="ECO:0000256" key="3">
    <source>
        <dbReference type="ARBA" id="ARBA00022679"/>
    </source>
</evidence>
<comment type="similarity">
    <text evidence="7 8">Belongs to the class I-like SAM-binding methyltransferase superfamily. rRNA adenine N(6)-methyltransferase family.</text>
</comment>
<reference evidence="9 10" key="1">
    <citation type="journal article" date="2016" name="Proc. Natl. Acad. Sci. U.S.A.">
        <title>Comparative genomics of biotechnologically important yeasts.</title>
        <authorList>
            <person name="Riley R."/>
            <person name="Haridas S."/>
            <person name="Wolfe K.H."/>
            <person name="Lopes M.R."/>
            <person name="Hittinger C.T."/>
            <person name="Goeker M."/>
            <person name="Salamov A.A."/>
            <person name="Wisecaver J.H."/>
            <person name="Long T.M."/>
            <person name="Calvey C.H."/>
            <person name="Aerts A.L."/>
            <person name="Barry K.W."/>
            <person name="Choi C."/>
            <person name="Clum A."/>
            <person name="Coughlan A.Y."/>
            <person name="Deshpande S."/>
            <person name="Douglass A.P."/>
            <person name="Hanson S.J."/>
            <person name="Klenk H.-P."/>
            <person name="LaButti K.M."/>
            <person name="Lapidus A."/>
            <person name="Lindquist E.A."/>
            <person name="Lipzen A.M."/>
            <person name="Meier-Kolthoff J.P."/>
            <person name="Ohm R.A."/>
            <person name="Otillar R.P."/>
            <person name="Pangilinan J.L."/>
            <person name="Peng Y."/>
            <person name="Rokas A."/>
            <person name="Rosa C.A."/>
            <person name="Scheuner C."/>
            <person name="Sibirny A.A."/>
            <person name="Slot J.C."/>
            <person name="Stielow J.B."/>
            <person name="Sun H."/>
            <person name="Kurtzman C.P."/>
            <person name="Blackwell M."/>
            <person name="Grigoriev I.V."/>
            <person name="Jeffries T.W."/>
        </authorList>
    </citation>
    <scope>NUCLEOTIDE SEQUENCE [LARGE SCALE GENOMIC DNA]</scope>
    <source>
        <strain evidence="10">ATCC 58044 / CBS 1984 / NCYC 433 / NRRL Y-366-8</strain>
    </source>
</reference>
<feature type="binding site" evidence="7">
    <location>
        <position position="76"/>
    </location>
    <ligand>
        <name>S-adenosyl-L-methionine</name>
        <dbReference type="ChEBI" id="CHEBI:59789"/>
    </ligand>
</feature>
<comment type="function">
    <text evidence="6">Mitochondrial transcription factor that confers selective promoter recognition on the core subunit of the yeast mitochondrial RNA polymerase. Interacts with DNA in a non-specific manner.</text>
</comment>
<dbReference type="RefSeq" id="XP_019039686.1">
    <property type="nucleotide sequence ID" value="XM_019184147.1"/>
</dbReference>
<dbReference type="Gene3D" id="1.10.8.100">
    <property type="entry name" value="Ribosomal RNA adenine dimethylase-like, domain 2"/>
    <property type="match status" value="1"/>
</dbReference>
<dbReference type="PANTHER" id="PTHR11727:SF17">
    <property type="entry name" value="DIMETHYLADENOSINE TRANSFERASE 1, MITOCHONDRIAL"/>
    <property type="match status" value="1"/>
</dbReference>
<dbReference type="GO" id="GO:0003723">
    <property type="term" value="F:RNA binding"/>
    <property type="evidence" value="ECO:0007669"/>
    <property type="project" value="UniProtKB-UniRule"/>
</dbReference>
<dbReference type="Pfam" id="PF00398">
    <property type="entry name" value="RrnaAD"/>
    <property type="match status" value="1"/>
</dbReference>
<sequence length="309" mass="35865">MLDQIMDKLKLENHFKQDTKVLDVYPSNGLFAGAVYNRILPEQHILMENRKEFNNWLNDYISTLAEPHTFDLHKLDPYNWKSFLNITDDTKILQPGVESRDHIHSKFLLTGYCCNEGLLMQWLSCLGNQNWIQRFGNVKMLLWVPNSSAIKIMASPSTTNRNKCSVTREAFSNTKVIALPNTKELKKYDHKLLDVDQPLLIKPDDFSNSKVPLALLEIDPLDHHVNDVFAWDFVVKQMMASKVKPMEESINFLGPAASDFFQQHLSEDIWAKTPRDLTAEEFNEIAKLFELWPFRPRSLVDVIDDTREI</sequence>
<dbReference type="GO" id="GO:0005759">
    <property type="term" value="C:mitochondrial matrix"/>
    <property type="evidence" value="ECO:0007669"/>
    <property type="project" value="EnsemblFungi"/>
</dbReference>
<dbReference type="GO" id="GO:0032786">
    <property type="term" value="P:positive regulation of DNA-templated transcription, elongation"/>
    <property type="evidence" value="ECO:0007669"/>
    <property type="project" value="EnsemblFungi"/>
</dbReference>
<dbReference type="GeneID" id="30201393"/>
<evidence type="ECO:0000256" key="6">
    <source>
        <dbReference type="ARBA" id="ARBA00024915"/>
    </source>
</evidence>
<protein>
    <recommendedName>
        <fullName evidence="8">rRNA adenine N(6)-methyltransferase</fullName>
        <ecNumber evidence="8">2.1.1.-</ecNumber>
    </recommendedName>
</protein>